<dbReference type="InterPro" id="IPR052927">
    <property type="entry name" value="DCC_oxidoreductase"/>
</dbReference>
<keyword evidence="2" id="KW-1185">Reference proteome</keyword>
<proteinExistence type="predicted"/>
<accession>A0A419SBN6</accession>
<dbReference type="Pfam" id="PF04134">
    <property type="entry name" value="DCC1-like"/>
    <property type="match status" value="1"/>
</dbReference>
<dbReference type="AlphaFoldDB" id="A0A419SBN6"/>
<gene>
    <name evidence="1" type="ORF">BCY91_00170</name>
</gene>
<comment type="caution">
    <text evidence="1">The sequence shown here is derived from an EMBL/GenBank/DDBJ whole genome shotgun (WGS) entry which is preliminary data.</text>
</comment>
<organism evidence="1 2">
    <name type="scientific">Pelobium manganitolerans</name>
    <dbReference type="NCBI Taxonomy" id="1842495"/>
    <lineage>
        <taxon>Bacteria</taxon>
        <taxon>Pseudomonadati</taxon>
        <taxon>Bacteroidota</taxon>
        <taxon>Sphingobacteriia</taxon>
        <taxon>Sphingobacteriales</taxon>
        <taxon>Sphingobacteriaceae</taxon>
        <taxon>Pelobium</taxon>
    </lineage>
</organism>
<protein>
    <submittedName>
        <fullName evidence="1">Thiol-disulfide oxidoreductase</fullName>
    </submittedName>
</protein>
<sequence>MEKHGIILFDGVCNLCNGFVQKIIKADSQDFFRFASLQSETAKTLLANHPIEYLSLKTIVYIEDGRIYSKSDAALRIAAHLKGAWRLTHLASIFPKTFRDRIYDIIAKNRYQWFGRQQQCMVPTAELRSKFL</sequence>
<dbReference type="EMBL" id="MBTA01000001">
    <property type="protein sequence ID" value="RKD20080.1"/>
    <property type="molecule type" value="Genomic_DNA"/>
</dbReference>
<dbReference type="OrthoDB" id="9785438at2"/>
<dbReference type="Proteomes" id="UP000283433">
    <property type="component" value="Unassembled WGS sequence"/>
</dbReference>
<evidence type="ECO:0000313" key="1">
    <source>
        <dbReference type="EMBL" id="RKD20080.1"/>
    </source>
</evidence>
<dbReference type="InterPro" id="IPR007263">
    <property type="entry name" value="DCC1-like"/>
</dbReference>
<dbReference type="GO" id="GO:0015035">
    <property type="term" value="F:protein-disulfide reductase activity"/>
    <property type="evidence" value="ECO:0007669"/>
    <property type="project" value="InterPro"/>
</dbReference>
<name>A0A419SBN6_9SPHI</name>
<dbReference type="PANTHER" id="PTHR33639:SF2">
    <property type="entry name" value="DUF393 DOMAIN-CONTAINING PROTEIN"/>
    <property type="match status" value="1"/>
</dbReference>
<dbReference type="RefSeq" id="WP_120179996.1">
    <property type="nucleotide sequence ID" value="NZ_MBTA01000001.1"/>
</dbReference>
<reference evidence="1 2" key="1">
    <citation type="submission" date="2016-07" db="EMBL/GenBank/DDBJ databases">
        <title>Genome of Pelobium manganitolerans.</title>
        <authorList>
            <person name="Wu S."/>
            <person name="Wang G."/>
        </authorList>
    </citation>
    <scope>NUCLEOTIDE SEQUENCE [LARGE SCALE GENOMIC DNA]</scope>
    <source>
        <strain evidence="1 2">YS-25</strain>
    </source>
</reference>
<evidence type="ECO:0000313" key="2">
    <source>
        <dbReference type="Proteomes" id="UP000283433"/>
    </source>
</evidence>
<dbReference type="PANTHER" id="PTHR33639">
    <property type="entry name" value="THIOL-DISULFIDE OXIDOREDUCTASE DCC"/>
    <property type="match status" value="1"/>
</dbReference>